<dbReference type="GO" id="GO:0004222">
    <property type="term" value="F:metalloendopeptidase activity"/>
    <property type="evidence" value="ECO:0007669"/>
    <property type="project" value="InterPro"/>
</dbReference>
<organism evidence="9 10">
    <name type="scientific">Vibrio penaeicida</name>
    <dbReference type="NCBI Taxonomy" id="104609"/>
    <lineage>
        <taxon>Bacteria</taxon>
        <taxon>Pseudomonadati</taxon>
        <taxon>Pseudomonadota</taxon>
        <taxon>Gammaproteobacteria</taxon>
        <taxon>Vibrionales</taxon>
        <taxon>Vibrionaceae</taxon>
        <taxon>Vibrio</taxon>
    </lineage>
</organism>
<evidence type="ECO:0000256" key="4">
    <source>
        <dbReference type="ARBA" id="ARBA00022801"/>
    </source>
</evidence>
<gene>
    <name evidence="9" type="ORF">GCM10007932_56510</name>
</gene>
<comment type="similarity">
    <text evidence="1 7">Belongs to the peptidase M3 family.</text>
</comment>
<keyword evidence="4 7" id="KW-0378">Hydrolase</keyword>
<evidence type="ECO:0000256" key="2">
    <source>
        <dbReference type="ARBA" id="ARBA00022670"/>
    </source>
</evidence>
<dbReference type="PANTHER" id="PTHR11804">
    <property type="entry name" value="PROTEASE M3 THIMET OLIGOPEPTIDASE-RELATED"/>
    <property type="match status" value="1"/>
</dbReference>
<sequence>MSATAYLNDLNQRYLAIHRTKEDFFWETYMGISDDHEGSSKAQTEWTQFLSQASQISEINQQLDAAENISDAKEKQSTMAGLKGWLDMFKAHAIEGEKSQQLKADLIKFEFDLFERNQNHALTYVDEHGDSVEGSLPVVGAAVRANENEDVRQSAHSAFLDLEQWLLNNGFIELVKRRNEFARSLGYKTFFDYSILKMEKMTTQELFSILDDFEARTREAHLNSLKNLAAEKGEDALAGHNFIYSFAGDAMRDLDPYVPFSKSLRRWVESFGRLNIEYSDAELTLDLLDRKGKYPNGFCHGPVPSFYDQGKWIPAQVNFTSNAKPDQVGSGYDGINTLFHEGGHAAHFANVKLNAPCFSQEFAPTSMAYAETQSMFCDSLLTDADWLKQYALDNDGNPVPDELIKTMIDSRQPFKAYEERSILVVPYFERALYELNDEELTPENITQLARDCEKNILGLECSPRPLLAIPHLLSDESACAYQGYLLAHMAVYQTRAYFTEKFGYLTDNPEIGPLLAKHYWHGGNSTSHNDTIVSLTGEGFNAKYLADVCNLSVDEAWQEEQEKIKGLATRDRASVSSLQATIKVVDGDKELASNSNSDEDMCDAFEAYIVKNYGR</sequence>
<protein>
    <submittedName>
        <fullName evidence="9">Peptidase</fullName>
    </submittedName>
</protein>
<dbReference type="AlphaFoldDB" id="A0AAV5P0E0"/>
<evidence type="ECO:0000259" key="8">
    <source>
        <dbReference type="Pfam" id="PF01432"/>
    </source>
</evidence>
<evidence type="ECO:0000256" key="5">
    <source>
        <dbReference type="ARBA" id="ARBA00022833"/>
    </source>
</evidence>
<dbReference type="EMBL" id="BSNX01000075">
    <property type="protein sequence ID" value="GLQ76288.1"/>
    <property type="molecule type" value="Genomic_DNA"/>
</dbReference>
<dbReference type="RefSeq" id="WP_126608449.1">
    <property type="nucleotide sequence ID" value="NZ_AP025145.1"/>
</dbReference>
<evidence type="ECO:0000313" key="10">
    <source>
        <dbReference type="Proteomes" id="UP001156690"/>
    </source>
</evidence>
<keyword evidence="10" id="KW-1185">Reference proteome</keyword>
<comment type="caution">
    <text evidence="9">The sequence shown here is derived from an EMBL/GenBank/DDBJ whole genome shotgun (WGS) entry which is preliminary data.</text>
</comment>
<comment type="cofactor">
    <cofactor evidence="7">
        <name>Zn(2+)</name>
        <dbReference type="ChEBI" id="CHEBI:29105"/>
    </cofactor>
    <text evidence="7">Binds 1 zinc ion.</text>
</comment>
<dbReference type="GO" id="GO:0046872">
    <property type="term" value="F:metal ion binding"/>
    <property type="evidence" value="ECO:0007669"/>
    <property type="project" value="UniProtKB-UniRule"/>
</dbReference>
<reference evidence="10" key="1">
    <citation type="journal article" date="2019" name="Int. J. Syst. Evol. Microbiol.">
        <title>The Global Catalogue of Microorganisms (GCM) 10K type strain sequencing project: providing services to taxonomists for standard genome sequencing and annotation.</title>
        <authorList>
            <consortium name="The Broad Institute Genomics Platform"/>
            <consortium name="The Broad Institute Genome Sequencing Center for Infectious Disease"/>
            <person name="Wu L."/>
            <person name="Ma J."/>
        </authorList>
    </citation>
    <scope>NUCLEOTIDE SEQUENCE [LARGE SCALE GENOMIC DNA]</scope>
    <source>
        <strain evidence="10">NBRC 15640</strain>
    </source>
</reference>
<evidence type="ECO:0000256" key="7">
    <source>
        <dbReference type="RuleBase" id="RU003435"/>
    </source>
</evidence>
<dbReference type="GO" id="GO:0006508">
    <property type="term" value="P:proteolysis"/>
    <property type="evidence" value="ECO:0007669"/>
    <property type="project" value="UniProtKB-KW"/>
</dbReference>
<feature type="domain" description="Peptidase M3A/M3B catalytic" evidence="8">
    <location>
        <begin position="284"/>
        <end position="538"/>
    </location>
</feature>
<keyword evidence="2 7" id="KW-0645">Protease</keyword>
<dbReference type="Gene3D" id="1.10.1370.10">
    <property type="entry name" value="Neurolysin, domain 3"/>
    <property type="match status" value="2"/>
</dbReference>
<dbReference type="SUPFAM" id="SSF55486">
    <property type="entry name" value="Metalloproteases ('zincins'), catalytic domain"/>
    <property type="match status" value="1"/>
</dbReference>
<dbReference type="InterPro" id="IPR024077">
    <property type="entry name" value="Neurolysin/TOP_dom2"/>
</dbReference>
<evidence type="ECO:0000313" key="9">
    <source>
        <dbReference type="EMBL" id="GLQ76288.1"/>
    </source>
</evidence>
<accession>A0AAV5P0E0</accession>
<evidence type="ECO:0000256" key="6">
    <source>
        <dbReference type="ARBA" id="ARBA00023049"/>
    </source>
</evidence>
<dbReference type="Gene3D" id="3.40.390.10">
    <property type="entry name" value="Collagenase (Catalytic Domain)"/>
    <property type="match status" value="1"/>
</dbReference>
<keyword evidence="5 7" id="KW-0862">Zinc</keyword>
<dbReference type="GO" id="GO:0006518">
    <property type="term" value="P:peptide metabolic process"/>
    <property type="evidence" value="ECO:0007669"/>
    <property type="project" value="TreeGrafter"/>
</dbReference>
<dbReference type="Proteomes" id="UP001156690">
    <property type="component" value="Unassembled WGS sequence"/>
</dbReference>
<dbReference type="InterPro" id="IPR045090">
    <property type="entry name" value="Pept_M3A_M3B"/>
</dbReference>
<proteinExistence type="inferred from homology"/>
<name>A0AAV5P0E0_9VIBR</name>
<evidence type="ECO:0000256" key="3">
    <source>
        <dbReference type="ARBA" id="ARBA00022723"/>
    </source>
</evidence>
<keyword evidence="3 7" id="KW-0479">Metal-binding</keyword>
<dbReference type="InterPro" id="IPR024079">
    <property type="entry name" value="MetalloPept_cat_dom_sf"/>
</dbReference>
<dbReference type="PANTHER" id="PTHR11804:SF84">
    <property type="entry name" value="SACCHAROLYSIN"/>
    <property type="match status" value="1"/>
</dbReference>
<dbReference type="Pfam" id="PF01432">
    <property type="entry name" value="Peptidase_M3"/>
    <property type="match status" value="1"/>
</dbReference>
<dbReference type="InterPro" id="IPR001567">
    <property type="entry name" value="Pept_M3A_M3B_dom"/>
</dbReference>
<evidence type="ECO:0000256" key="1">
    <source>
        <dbReference type="ARBA" id="ARBA00006040"/>
    </source>
</evidence>
<keyword evidence="6 7" id="KW-0482">Metalloprotease</keyword>